<comment type="caution">
    <text evidence="2">The sequence shown here is derived from an EMBL/GenBank/DDBJ whole genome shotgun (WGS) entry which is preliminary data.</text>
</comment>
<evidence type="ECO:0000313" key="2">
    <source>
        <dbReference type="EMBL" id="KAH0910090.1"/>
    </source>
</evidence>
<reference evidence="2 3" key="1">
    <citation type="submission" date="2021-05" db="EMBL/GenBank/DDBJ databases">
        <title>Genome Assembly of Synthetic Allotetraploid Brassica napus Reveals Homoeologous Exchanges between Subgenomes.</title>
        <authorList>
            <person name="Davis J.T."/>
        </authorList>
    </citation>
    <scope>NUCLEOTIDE SEQUENCE [LARGE SCALE GENOMIC DNA]</scope>
    <source>
        <strain evidence="3">cv. Da-Ae</strain>
        <tissue evidence="2">Seedling</tissue>
    </source>
</reference>
<organism evidence="2 3">
    <name type="scientific">Brassica napus</name>
    <name type="common">Rape</name>
    <dbReference type="NCBI Taxonomy" id="3708"/>
    <lineage>
        <taxon>Eukaryota</taxon>
        <taxon>Viridiplantae</taxon>
        <taxon>Streptophyta</taxon>
        <taxon>Embryophyta</taxon>
        <taxon>Tracheophyta</taxon>
        <taxon>Spermatophyta</taxon>
        <taxon>Magnoliopsida</taxon>
        <taxon>eudicotyledons</taxon>
        <taxon>Gunneridae</taxon>
        <taxon>Pentapetalae</taxon>
        <taxon>rosids</taxon>
        <taxon>malvids</taxon>
        <taxon>Brassicales</taxon>
        <taxon>Brassicaceae</taxon>
        <taxon>Brassiceae</taxon>
        <taxon>Brassica</taxon>
    </lineage>
</organism>
<dbReference type="Proteomes" id="UP000824890">
    <property type="component" value="Unassembled WGS sequence"/>
</dbReference>
<sequence length="196" mass="22920">MYLRTRVISLPPLSPLRDSTPETESTMHRNTVPHQRHPRVTPSSTIFSDLIVTTRPNNALDHRNPPGPQPQPLKNHLQLLYWRFRRFSSKPHSLSFKEHQSIGTEISSKLRPPNIKIIHAGWFYQGERKPPESKACYTVSRGPPYTRDKVFLPGNYIVERISPTREPPRLSLTLKVLRERRERIYHSPFSYRVTIN</sequence>
<gene>
    <name evidence="2" type="ORF">HID58_033411</name>
</gene>
<name>A0ABQ8C0R3_BRANA</name>
<evidence type="ECO:0000256" key="1">
    <source>
        <dbReference type="SAM" id="MobiDB-lite"/>
    </source>
</evidence>
<keyword evidence="3" id="KW-1185">Reference proteome</keyword>
<feature type="region of interest" description="Disordered" evidence="1">
    <location>
        <begin position="11"/>
        <end position="41"/>
    </location>
</feature>
<accession>A0ABQ8C0R3</accession>
<dbReference type="EMBL" id="JAGKQM010000009">
    <property type="protein sequence ID" value="KAH0910090.1"/>
    <property type="molecule type" value="Genomic_DNA"/>
</dbReference>
<feature type="compositionally biased region" description="Polar residues" evidence="1">
    <location>
        <begin position="22"/>
        <end position="33"/>
    </location>
</feature>
<protein>
    <submittedName>
        <fullName evidence="2">Uncharacterized protein</fullName>
    </submittedName>
</protein>
<evidence type="ECO:0000313" key="3">
    <source>
        <dbReference type="Proteomes" id="UP000824890"/>
    </source>
</evidence>
<proteinExistence type="predicted"/>